<evidence type="ECO:0000313" key="2">
    <source>
        <dbReference type="EMBL" id="GFO29057.1"/>
    </source>
</evidence>
<proteinExistence type="predicted"/>
<feature type="compositionally biased region" description="Basic and acidic residues" evidence="1">
    <location>
        <begin position="195"/>
        <end position="204"/>
    </location>
</feature>
<keyword evidence="3" id="KW-1185">Reference proteome</keyword>
<feature type="compositionally biased region" description="Basic residues" evidence="1">
    <location>
        <begin position="205"/>
        <end position="216"/>
    </location>
</feature>
<comment type="caution">
    <text evidence="2">The sequence shown here is derived from an EMBL/GenBank/DDBJ whole genome shotgun (WGS) entry which is preliminary data.</text>
</comment>
<dbReference type="EMBL" id="BLXT01006119">
    <property type="protein sequence ID" value="GFO29057.1"/>
    <property type="molecule type" value="Genomic_DNA"/>
</dbReference>
<feature type="region of interest" description="Disordered" evidence="1">
    <location>
        <begin position="192"/>
        <end position="228"/>
    </location>
</feature>
<evidence type="ECO:0000256" key="1">
    <source>
        <dbReference type="SAM" id="MobiDB-lite"/>
    </source>
</evidence>
<accession>A0AAV4CCZ1</accession>
<reference evidence="2 3" key="1">
    <citation type="journal article" date="2021" name="Elife">
        <title>Chloroplast acquisition without the gene transfer in kleptoplastic sea slugs, Plakobranchus ocellatus.</title>
        <authorList>
            <person name="Maeda T."/>
            <person name="Takahashi S."/>
            <person name="Yoshida T."/>
            <person name="Shimamura S."/>
            <person name="Takaki Y."/>
            <person name="Nagai Y."/>
            <person name="Toyoda A."/>
            <person name="Suzuki Y."/>
            <person name="Arimoto A."/>
            <person name="Ishii H."/>
            <person name="Satoh N."/>
            <person name="Nishiyama T."/>
            <person name="Hasebe M."/>
            <person name="Maruyama T."/>
            <person name="Minagawa J."/>
            <person name="Obokata J."/>
            <person name="Shigenobu S."/>
        </authorList>
    </citation>
    <scope>NUCLEOTIDE SEQUENCE [LARGE SCALE GENOMIC DNA]</scope>
</reference>
<dbReference type="AlphaFoldDB" id="A0AAV4CCZ1"/>
<organism evidence="2 3">
    <name type="scientific">Plakobranchus ocellatus</name>
    <dbReference type="NCBI Taxonomy" id="259542"/>
    <lineage>
        <taxon>Eukaryota</taxon>
        <taxon>Metazoa</taxon>
        <taxon>Spiralia</taxon>
        <taxon>Lophotrochozoa</taxon>
        <taxon>Mollusca</taxon>
        <taxon>Gastropoda</taxon>
        <taxon>Heterobranchia</taxon>
        <taxon>Euthyneura</taxon>
        <taxon>Panpulmonata</taxon>
        <taxon>Sacoglossa</taxon>
        <taxon>Placobranchoidea</taxon>
        <taxon>Plakobranchidae</taxon>
        <taxon>Plakobranchus</taxon>
    </lineage>
</organism>
<name>A0AAV4CCZ1_9GAST</name>
<gene>
    <name evidence="2" type="ORF">PoB_005556200</name>
</gene>
<dbReference type="Proteomes" id="UP000735302">
    <property type="component" value="Unassembled WGS sequence"/>
</dbReference>
<protein>
    <submittedName>
        <fullName evidence="2">Otu domain-containing protein 1</fullName>
    </submittedName>
</protein>
<evidence type="ECO:0000313" key="3">
    <source>
        <dbReference type="Proteomes" id="UP000735302"/>
    </source>
</evidence>
<sequence length="228" mass="26865">MDTWLRKLKDSYKGQKIKDGKTIGEKGRLTDEKIDRITTYYGNSIRANKNDLANLRRAIWAIFYHMRSTDSDPTHQFCKVSWCKYRRANDKSKFQHKNSIPLLEGKAETRGNEVVVKQRIEGKEKRGMIIDVIRLEEDSKHMQKAVQQFQHGHWIKYKLEKRIAEMFYMEQLRISFLIRAVPNILPSNANMRTKQVQDSDGASKRREKRFYGKRRTCTGGDGQPPKRN</sequence>